<sequence length="277" mass="30905">MNKFILMLTVALLMFTPIQSLASEGKEKKQAPKTEQKAPEKKAEPVKIPNSAVNISKENTYPNPAQNLPTLQPSELTKELIESSGIEIENPDLIAKLNESNISPSKLAIGYRASIYLGKWPLSYESNETSVNWEYQQANQNKADNRGGKAPVQMRYSQEQEKKITGGLTAKVPESEAVKKMMMVEASEKTQLSLSFQTIIGRGTKKSHVYNVAPKHYAVLTSYVPAVNEKGKVTYGEVYLNLRGSRKSLEVKNITQQGIGAWIPVQDYITHQFNTMQ</sequence>
<dbReference type="Proteomes" id="UP000308230">
    <property type="component" value="Unassembled WGS sequence"/>
</dbReference>
<proteinExistence type="predicted"/>
<evidence type="ECO:0000256" key="1">
    <source>
        <dbReference type="SAM" id="MobiDB-lite"/>
    </source>
</evidence>
<evidence type="ECO:0000313" key="3">
    <source>
        <dbReference type="EMBL" id="TLS35725.1"/>
    </source>
</evidence>
<feature type="chain" id="PRO_5024299404" description="YfkD-like protein" evidence="2">
    <location>
        <begin position="23"/>
        <end position="277"/>
    </location>
</feature>
<feature type="region of interest" description="Disordered" evidence="1">
    <location>
        <begin position="23"/>
        <end position="70"/>
    </location>
</feature>
<gene>
    <name evidence="3" type="ORF">FCL54_18890</name>
</gene>
<evidence type="ECO:0000313" key="4">
    <source>
        <dbReference type="Proteomes" id="UP000308230"/>
    </source>
</evidence>
<reference evidence="3 4" key="1">
    <citation type="submission" date="2019-04" db="EMBL/GenBank/DDBJ databases">
        <title>Bacillus caeni sp. nov., a bacterium isolated from mangrove sediment.</title>
        <authorList>
            <person name="Huang H."/>
            <person name="Mo K."/>
            <person name="Hu Y."/>
        </authorList>
    </citation>
    <scope>NUCLEOTIDE SEQUENCE [LARGE SCALE GENOMIC DNA]</scope>
    <source>
        <strain evidence="3 4">HB172195</strain>
    </source>
</reference>
<name>A0A5R9F7H4_9BACL</name>
<accession>A0A5R9F7H4</accession>
<feature type="compositionally biased region" description="Polar residues" evidence="1">
    <location>
        <begin position="51"/>
        <end position="70"/>
    </location>
</feature>
<keyword evidence="4" id="KW-1185">Reference proteome</keyword>
<comment type="caution">
    <text evidence="3">The sequence shown here is derived from an EMBL/GenBank/DDBJ whole genome shotgun (WGS) entry which is preliminary data.</text>
</comment>
<organism evidence="3 4">
    <name type="scientific">Exobacillus caeni</name>
    <dbReference type="NCBI Taxonomy" id="2574798"/>
    <lineage>
        <taxon>Bacteria</taxon>
        <taxon>Bacillati</taxon>
        <taxon>Bacillota</taxon>
        <taxon>Bacilli</taxon>
        <taxon>Bacillales</taxon>
        <taxon>Guptibacillaceae</taxon>
        <taxon>Exobacillus</taxon>
    </lineage>
</organism>
<protein>
    <recommendedName>
        <fullName evidence="5">YfkD-like protein</fullName>
    </recommendedName>
</protein>
<evidence type="ECO:0008006" key="5">
    <source>
        <dbReference type="Google" id="ProtNLM"/>
    </source>
</evidence>
<evidence type="ECO:0000256" key="2">
    <source>
        <dbReference type="SAM" id="SignalP"/>
    </source>
</evidence>
<dbReference type="EMBL" id="SWLG01000017">
    <property type="protein sequence ID" value="TLS35725.1"/>
    <property type="molecule type" value="Genomic_DNA"/>
</dbReference>
<feature type="compositionally biased region" description="Basic and acidic residues" evidence="1">
    <location>
        <begin position="24"/>
        <end position="45"/>
    </location>
</feature>
<dbReference type="RefSeq" id="WP_138128503.1">
    <property type="nucleotide sequence ID" value="NZ_SWLG01000017.1"/>
</dbReference>
<keyword evidence="2" id="KW-0732">Signal</keyword>
<feature type="signal peptide" evidence="2">
    <location>
        <begin position="1"/>
        <end position="22"/>
    </location>
</feature>
<dbReference type="AlphaFoldDB" id="A0A5R9F7H4"/>
<dbReference type="OrthoDB" id="2690238at2"/>
<dbReference type="Pfam" id="PF14167">
    <property type="entry name" value="YfkD"/>
    <property type="match status" value="1"/>
</dbReference>
<dbReference type="InterPro" id="IPR025548">
    <property type="entry name" value="YfkD"/>
</dbReference>